<keyword evidence="8" id="KW-1185">Reference proteome</keyword>
<feature type="transmembrane region" description="Helical" evidence="5">
    <location>
        <begin position="155"/>
        <end position="173"/>
    </location>
</feature>
<feature type="transmembrane region" description="Helical" evidence="5">
    <location>
        <begin position="322"/>
        <end position="342"/>
    </location>
</feature>
<feature type="transmembrane region" description="Helical" evidence="5">
    <location>
        <begin position="354"/>
        <end position="371"/>
    </location>
</feature>
<feature type="transmembrane region" description="Helical" evidence="5">
    <location>
        <begin position="214"/>
        <end position="235"/>
    </location>
</feature>
<comment type="subcellular location">
    <subcellularLocation>
        <location evidence="1">Membrane</location>
        <topology evidence="1">Multi-pass membrane protein</topology>
    </subcellularLocation>
</comment>
<dbReference type="AlphaFoldDB" id="A0AAV4F6M1"/>
<keyword evidence="4 5" id="KW-0472">Membrane</keyword>
<dbReference type="Gene3D" id="1.20.1250.20">
    <property type="entry name" value="MFS general substrate transporter like domains"/>
    <property type="match status" value="2"/>
</dbReference>
<feature type="transmembrane region" description="Helical" evidence="5">
    <location>
        <begin position="241"/>
        <end position="260"/>
    </location>
</feature>
<dbReference type="Pfam" id="PF07690">
    <property type="entry name" value="MFS_1"/>
    <property type="match status" value="1"/>
</dbReference>
<evidence type="ECO:0000256" key="4">
    <source>
        <dbReference type="ARBA" id="ARBA00023136"/>
    </source>
</evidence>
<gene>
    <name evidence="7" type="ORF">ElyMa_003737400</name>
</gene>
<keyword evidence="3 5" id="KW-1133">Transmembrane helix</keyword>
<dbReference type="SUPFAM" id="SSF103473">
    <property type="entry name" value="MFS general substrate transporter"/>
    <property type="match status" value="1"/>
</dbReference>
<dbReference type="PANTHER" id="PTHR24064">
    <property type="entry name" value="SOLUTE CARRIER FAMILY 22 MEMBER"/>
    <property type="match status" value="1"/>
</dbReference>
<dbReference type="EMBL" id="BMAT01007661">
    <property type="protein sequence ID" value="GFR68655.1"/>
    <property type="molecule type" value="Genomic_DNA"/>
</dbReference>
<feature type="transmembrane region" description="Helical" evidence="5">
    <location>
        <begin position="24"/>
        <end position="47"/>
    </location>
</feature>
<proteinExistence type="predicted"/>
<dbReference type="GO" id="GO:0016020">
    <property type="term" value="C:membrane"/>
    <property type="evidence" value="ECO:0007669"/>
    <property type="project" value="UniProtKB-SubCell"/>
</dbReference>
<protein>
    <submittedName>
        <fullName evidence="7">Solute carrier family 22 member 8</fullName>
    </submittedName>
</protein>
<evidence type="ECO:0000256" key="3">
    <source>
        <dbReference type="ARBA" id="ARBA00022989"/>
    </source>
</evidence>
<dbReference type="InterPro" id="IPR011701">
    <property type="entry name" value="MFS"/>
</dbReference>
<accession>A0AAV4F6M1</accession>
<dbReference type="InterPro" id="IPR036259">
    <property type="entry name" value="MFS_trans_sf"/>
</dbReference>
<feature type="transmembrane region" description="Helical" evidence="5">
    <location>
        <begin position="383"/>
        <end position="404"/>
    </location>
</feature>
<reference evidence="7 8" key="1">
    <citation type="journal article" date="2021" name="Elife">
        <title>Chloroplast acquisition without the gene transfer in kleptoplastic sea slugs, Plakobranchus ocellatus.</title>
        <authorList>
            <person name="Maeda T."/>
            <person name="Takahashi S."/>
            <person name="Yoshida T."/>
            <person name="Shimamura S."/>
            <person name="Takaki Y."/>
            <person name="Nagai Y."/>
            <person name="Toyoda A."/>
            <person name="Suzuki Y."/>
            <person name="Arimoto A."/>
            <person name="Ishii H."/>
            <person name="Satoh N."/>
            <person name="Nishiyama T."/>
            <person name="Hasebe M."/>
            <person name="Maruyama T."/>
            <person name="Minagawa J."/>
            <person name="Obokata J."/>
            <person name="Shigenobu S."/>
        </authorList>
    </citation>
    <scope>NUCLEOTIDE SEQUENCE [LARGE SCALE GENOMIC DNA]</scope>
</reference>
<organism evidence="7 8">
    <name type="scientific">Elysia marginata</name>
    <dbReference type="NCBI Taxonomy" id="1093978"/>
    <lineage>
        <taxon>Eukaryota</taxon>
        <taxon>Metazoa</taxon>
        <taxon>Spiralia</taxon>
        <taxon>Lophotrochozoa</taxon>
        <taxon>Mollusca</taxon>
        <taxon>Gastropoda</taxon>
        <taxon>Heterobranchia</taxon>
        <taxon>Euthyneura</taxon>
        <taxon>Panpulmonata</taxon>
        <taxon>Sacoglossa</taxon>
        <taxon>Placobranchoidea</taxon>
        <taxon>Plakobranchidae</taxon>
        <taxon>Elysia</taxon>
    </lineage>
</organism>
<dbReference type="InterPro" id="IPR020846">
    <property type="entry name" value="MFS_dom"/>
</dbReference>
<evidence type="ECO:0000256" key="1">
    <source>
        <dbReference type="ARBA" id="ARBA00004141"/>
    </source>
</evidence>
<dbReference type="GO" id="GO:0022857">
    <property type="term" value="F:transmembrane transporter activity"/>
    <property type="evidence" value="ECO:0007669"/>
    <property type="project" value="InterPro"/>
</dbReference>
<sequence length="507" mass="56088">MNKEDSIVVDNILVGLGPLGRYQILHIIVVLLSMPPAGFQLFSNVFIAKAVPHHCASPPAGSNVSDVFGYTGNFTVTQEECRLVLKDNSSVLDSTTCVYGNEYKLPEDASVVSQYNLVCDKEWLAKFSQTAVILGQGIGGILSSIFSDRRGRKTTIVFSNFGLLVCGLVSAYAPNFVVFIVFRVLIGGFQQGVSLSSATYILELMPLEYRAAQFWLVGGTWGLSVMLFAVVSSFFKDHSWRSLQTTISLASLAVLIQLWYMDESLRWLLANGKTKAVTKIIRRIGGVNGKEFEKMLLPRFTAAISFFTIYLTATSLSGDPYINFGLTALMELPSNVFFFFCLNRLGRKTCLRTVYITMGVGVMLAGFFKALEKRNSTFSTLTLLASLGAMSGASGCFTIMFSYTPEVFPTNLRSQAMGVSSFMARVGGMLAPFAGFLWLEVEVEGASQRTKAAFFKKKQQLNPILPPNHLVARRVAKKELKDQWLGYKIILQSTQDMCNFMKHNDKK</sequence>
<evidence type="ECO:0000259" key="6">
    <source>
        <dbReference type="PROSITE" id="PS50850"/>
    </source>
</evidence>
<name>A0AAV4F6M1_9GAST</name>
<dbReference type="Proteomes" id="UP000762676">
    <property type="component" value="Unassembled WGS sequence"/>
</dbReference>
<evidence type="ECO:0000256" key="2">
    <source>
        <dbReference type="ARBA" id="ARBA00022692"/>
    </source>
</evidence>
<comment type="caution">
    <text evidence="7">The sequence shown here is derived from an EMBL/GenBank/DDBJ whole genome shotgun (WGS) entry which is preliminary data.</text>
</comment>
<feature type="domain" description="Major facilitator superfamily (MFS) profile" evidence="6">
    <location>
        <begin position="74"/>
        <end position="507"/>
    </location>
</feature>
<keyword evidence="2 5" id="KW-0812">Transmembrane</keyword>
<evidence type="ECO:0000313" key="7">
    <source>
        <dbReference type="EMBL" id="GFR68655.1"/>
    </source>
</evidence>
<dbReference type="PROSITE" id="PS50850">
    <property type="entry name" value="MFS"/>
    <property type="match status" value="1"/>
</dbReference>
<evidence type="ECO:0000256" key="5">
    <source>
        <dbReference type="SAM" id="Phobius"/>
    </source>
</evidence>
<evidence type="ECO:0000313" key="8">
    <source>
        <dbReference type="Proteomes" id="UP000762676"/>
    </source>
</evidence>